<sequence>MAGRELLEPPSSLEKPKAGKFNKIEILQQMFERLPVADQNFFNHGPYALAFNGSLCGVIANSFFRRILNISQAAFASTLPMAVIPFITTFVAYQGLVNQPLLSGDLNCATCAMVRAGLVGSIAGCAYPAVLALPLNIGLATRYSKTPLPGKETAVRFWITVSRPLFKKISFIAVLQAVLGIYLGSRQHEIYVKMLQLPGLSHDPEELKE</sequence>
<dbReference type="PANTHER" id="PTHR16296:SF2">
    <property type="entry name" value="TRANSMEMBRANE PROTEIN 126A"/>
    <property type="match status" value="1"/>
</dbReference>
<protein>
    <recommendedName>
        <fullName evidence="9">Transmembrane protein 126A</fullName>
    </recommendedName>
</protein>
<dbReference type="OMA" id="GDLHCET"/>
<dbReference type="GO" id="GO:0031966">
    <property type="term" value="C:mitochondrial membrane"/>
    <property type="evidence" value="ECO:0007669"/>
    <property type="project" value="UniProtKB-SubCell"/>
</dbReference>
<keyword evidence="8" id="KW-1185">Reference proteome</keyword>
<dbReference type="Ensembl" id="ENSSPUT00000017496.1">
    <property type="protein sequence ID" value="ENSSPUP00000016422.1"/>
    <property type="gene ID" value="ENSSPUG00000012722.1"/>
</dbReference>
<keyword evidence="5 6" id="KW-0472">Membrane</keyword>
<feature type="transmembrane region" description="Helical" evidence="6">
    <location>
        <begin position="73"/>
        <end position="93"/>
    </location>
</feature>
<keyword evidence="4" id="KW-0496">Mitochondrion</keyword>
<evidence type="ECO:0000256" key="2">
    <source>
        <dbReference type="ARBA" id="ARBA00022692"/>
    </source>
</evidence>
<accession>A0A8D0HA52</accession>
<dbReference type="Proteomes" id="UP000694392">
    <property type="component" value="Unplaced"/>
</dbReference>
<dbReference type="GO" id="GO:0032981">
    <property type="term" value="P:mitochondrial respiratory chain complex I assembly"/>
    <property type="evidence" value="ECO:0007669"/>
    <property type="project" value="TreeGrafter"/>
</dbReference>
<organism evidence="7 8">
    <name type="scientific">Sphenodon punctatus</name>
    <name type="common">Tuatara</name>
    <name type="synonym">Hatteria punctata</name>
    <dbReference type="NCBI Taxonomy" id="8508"/>
    <lineage>
        <taxon>Eukaryota</taxon>
        <taxon>Metazoa</taxon>
        <taxon>Chordata</taxon>
        <taxon>Craniata</taxon>
        <taxon>Vertebrata</taxon>
        <taxon>Euteleostomi</taxon>
        <taxon>Lepidosauria</taxon>
        <taxon>Sphenodontia</taxon>
        <taxon>Sphenodontidae</taxon>
        <taxon>Sphenodon</taxon>
    </lineage>
</organism>
<proteinExistence type="predicted"/>
<name>A0A8D0HA52_SPHPU</name>
<dbReference type="PANTHER" id="PTHR16296">
    <property type="entry name" value="UNCHARACTERIZED HYPOTHALAMUS PROTEIN HT007"/>
    <property type="match status" value="1"/>
</dbReference>
<dbReference type="GeneTree" id="ENSGT00520000055616"/>
<evidence type="ECO:0008006" key="9">
    <source>
        <dbReference type="Google" id="ProtNLM"/>
    </source>
</evidence>
<evidence type="ECO:0000256" key="3">
    <source>
        <dbReference type="ARBA" id="ARBA00022989"/>
    </source>
</evidence>
<evidence type="ECO:0000313" key="8">
    <source>
        <dbReference type="Proteomes" id="UP000694392"/>
    </source>
</evidence>
<comment type="subcellular location">
    <subcellularLocation>
        <location evidence="1">Mitochondrion membrane</location>
        <topology evidence="1">Multi-pass membrane protein</topology>
    </subcellularLocation>
</comment>
<reference evidence="7" key="1">
    <citation type="submission" date="2025-08" db="UniProtKB">
        <authorList>
            <consortium name="Ensembl"/>
        </authorList>
    </citation>
    <scope>IDENTIFICATION</scope>
</reference>
<reference evidence="7" key="2">
    <citation type="submission" date="2025-09" db="UniProtKB">
        <authorList>
            <consortium name="Ensembl"/>
        </authorList>
    </citation>
    <scope>IDENTIFICATION</scope>
</reference>
<evidence type="ECO:0000256" key="6">
    <source>
        <dbReference type="SAM" id="Phobius"/>
    </source>
</evidence>
<feature type="transmembrane region" description="Helical" evidence="6">
    <location>
        <begin position="47"/>
        <end position="64"/>
    </location>
</feature>
<keyword evidence="3 6" id="KW-1133">Transmembrane helix</keyword>
<dbReference type="InterPro" id="IPR009801">
    <property type="entry name" value="TMEM126"/>
</dbReference>
<evidence type="ECO:0000313" key="7">
    <source>
        <dbReference type="Ensembl" id="ENSSPUP00000016422.1"/>
    </source>
</evidence>
<dbReference type="AlphaFoldDB" id="A0A8D0HA52"/>
<evidence type="ECO:0000256" key="5">
    <source>
        <dbReference type="ARBA" id="ARBA00023136"/>
    </source>
</evidence>
<dbReference type="Pfam" id="PF07114">
    <property type="entry name" value="TMEM126"/>
    <property type="match status" value="1"/>
</dbReference>
<evidence type="ECO:0000256" key="1">
    <source>
        <dbReference type="ARBA" id="ARBA00004225"/>
    </source>
</evidence>
<keyword evidence="2 6" id="KW-0812">Transmembrane</keyword>
<evidence type="ECO:0000256" key="4">
    <source>
        <dbReference type="ARBA" id="ARBA00023128"/>
    </source>
</evidence>